<dbReference type="RefSeq" id="WP_249333180.1">
    <property type="nucleotide sequence ID" value="NZ_JACRSY010000019.1"/>
</dbReference>
<dbReference type="GO" id="GO:0016887">
    <property type="term" value="F:ATP hydrolysis activity"/>
    <property type="evidence" value="ECO:0007669"/>
    <property type="project" value="InterPro"/>
</dbReference>
<dbReference type="SMART" id="SM00382">
    <property type="entry name" value="AAA"/>
    <property type="match status" value="2"/>
</dbReference>
<dbReference type="InterPro" id="IPR017871">
    <property type="entry name" value="ABC_transporter-like_CS"/>
</dbReference>
<protein>
    <recommendedName>
        <fullName evidence="11">Ribose/galactose/methyl galactoside import ATP-binding protein</fullName>
        <ecNumber evidence="11">7.5.2.11</ecNumber>
    </recommendedName>
</protein>
<evidence type="ECO:0000313" key="13">
    <source>
        <dbReference type="EMBL" id="MBC8580351.1"/>
    </source>
</evidence>
<evidence type="ECO:0000256" key="5">
    <source>
        <dbReference type="ARBA" id="ARBA00022597"/>
    </source>
</evidence>
<dbReference type="PROSITE" id="PS00211">
    <property type="entry name" value="ABC_TRANSPORTER_1"/>
    <property type="match status" value="1"/>
</dbReference>
<dbReference type="GO" id="GO:0005886">
    <property type="term" value="C:plasma membrane"/>
    <property type="evidence" value="ECO:0007669"/>
    <property type="project" value="UniProtKB-SubCell"/>
</dbReference>
<comment type="caution">
    <text evidence="13">The sequence shown here is derived from an EMBL/GenBank/DDBJ whole genome shotgun (WGS) entry which is preliminary data.</text>
</comment>
<reference evidence="13" key="1">
    <citation type="submission" date="2020-08" db="EMBL/GenBank/DDBJ databases">
        <title>Genome public.</title>
        <authorList>
            <person name="Liu C."/>
            <person name="Sun Q."/>
        </authorList>
    </citation>
    <scope>NUCLEOTIDE SEQUENCE</scope>
    <source>
        <strain evidence="13">NSJ-12</strain>
    </source>
</reference>
<evidence type="ECO:0000256" key="6">
    <source>
        <dbReference type="ARBA" id="ARBA00022737"/>
    </source>
</evidence>
<accession>A0A926EIN0</accession>
<evidence type="ECO:0000256" key="4">
    <source>
        <dbReference type="ARBA" id="ARBA00022475"/>
    </source>
</evidence>
<keyword evidence="4 11" id="KW-1003">Cell membrane</keyword>
<dbReference type="Proteomes" id="UP000655830">
    <property type="component" value="Unassembled WGS sequence"/>
</dbReference>
<dbReference type="EC" id="7.5.2.11" evidence="11"/>
<dbReference type="GO" id="GO:0043211">
    <property type="term" value="F:ABC-type carbohydrate transporter activity"/>
    <property type="evidence" value="ECO:0007669"/>
    <property type="project" value="UniProtKB-UniRule"/>
</dbReference>
<dbReference type="Pfam" id="PF00005">
    <property type="entry name" value="ABC_tran"/>
    <property type="match status" value="2"/>
</dbReference>
<feature type="domain" description="ABC transporter" evidence="12">
    <location>
        <begin position="7"/>
        <end position="242"/>
    </location>
</feature>
<sequence length="502" mass="56067">MGTEYVLEMEGIEKKFPGVKALDGAQLMLRKGTVHSLMGENGAGKSTLMKCLFGIYQEDAGSIKIEGTEIRFDNPKQALDHGVAMVHQELNQVLRRSVMENIWLGRFPKKMGFIDHEKMYEDTLEVFKDLNIEVDPKMLIGKLSVSQRQMVEIAKAVSYNAKILVLDEPTSSLTKQEVEHLFGIINRLRQRGVGMIYISHKMEEILQISDDVTVMRDGKWIATKQAKDLTTDEIIKLMVGRSLTNRFPPKTNEIGDVLLEVKGLTGKYMPTCMDVSFNLHKGEILGIAGLVGSKRTELLETLFGTAHKEKGEVILHGKPIKNRNAKEAIKNGFALLTEERRATGIIPLQSIIFNSVLANLSAYKKRGFLSDKKMEEDTTWVIDSMKVKTPSSKTHIKSLSGGNQQKVIIGRWLLTSPEVLLLDEPTRGIDVGAKYEIYQLIIDLANKGKGIVMVSSEMPELIGICDRILVMSNGKVAGILDMKKDYAGNAQEEIMRLAAKYI</sequence>
<gene>
    <name evidence="13" type="ORF">H8718_12515</name>
</gene>
<comment type="catalytic activity">
    <reaction evidence="11">
        <text>D-galactose(out) + ATP + H2O = D-galactose(in) + ADP + phosphate + H(+)</text>
        <dbReference type="Rhea" id="RHEA:60156"/>
        <dbReference type="ChEBI" id="CHEBI:4139"/>
        <dbReference type="ChEBI" id="CHEBI:15377"/>
        <dbReference type="ChEBI" id="CHEBI:15378"/>
        <dbReference type="ChEBI" id="CHEBI:30616"/>
        <dbReference type="ChEBI" id="CHEBI:43474"/>
        <dbReference type="ChEBI" id="CHEBI:456216"/>
        <dbReference type="EC" id="7.5.2.11"/>
    </reaction>
</comment>
<dbReference type="EMBL" id="JACRSY010000019">
    <property type="protein sequence ID" value="MBC8580351.1"/>
    <property type="molecule type" value="Genomic_DNA"/>
</dbReference>
<dbReference type="CDD" id="cd03215">
    <property type="entry name" value="ABC_Carb_Monos_II"/>
    <property type="match status" value="1"/>
</dbReference>
<evidence type="ECO:0000256" key="10">
    <source>
        <dbReference type="ARBA" id="ARBA00023136"/>
    </source>
</evidence>
<feature type="domain" description="ABC transporter" evidence="12">
    <location>
        <begin position="252"/>
        <end position="498"/>
    </location>
</feature>
<keyword evidence="3 11" id="KW-0813">Transport</keyword>
<dbReference type="InterPro" id="IPR027417">
    <property type="entry name" value="P-loop_NTPase"/>
</dbReference>
<keyword evidence="8 11" id="KW-0067">ATP-binding</keyword>
<organism evidence="13 14">
    <name type="scientific">Zhenhengia yiwuensis</name>
    <dbReference type="NCBI Taxonomy" id="2763666"/>
    <lineage>
        <taxon>Bacteria</taxon>
        <taxon>Bacillati</taxon>
        <taxon>Bacillota</taxon>
        <taxon>Clostridia</taxon>
        <taxon>Lachnospirales</taxon>
        <taxon>Lachnospiraceae</taxon>
        <taxon>Zhenhengia</taxon>
    </lineage>
</organism>
<keyword evidence="5 11" id="KW-0762">Sugar transport</keyword>
<evidence type="ECO:0000313" key="14">
    <source>
        <dbReference type="Proteomes" id="UP000655830"/>
    </source>
</evidence>
<dbReference type="InterPro" id="IPR003593">
    <property type="entry name" value="AAA+_ATPase"/>
</dbReference>
<dbReference type="PANTHER" id="PTHR43790">
    <property type="entry name" value="CARBOHYDRATE TRANSPORT ATP-BINDING PROTEIN MG119-RELATED"/>
    <property type="match status" value="1"/>
</dbReference>
<evidence type="ECO:0000256" key="9">
    <source>
        <dbReference type="ARBA" id="ARBA00022967"/>
    </source>
</evidence>
<proteinExistence type="inferred from homology"/>
<dbReference type="SUPFAM" id="SSF52540">
    <property type="entry name" value="P-loop containing nucleoside triphosphate hydrolases"/>
    <property type="match status" value="2"/>
</dbReference>
<dbReference type="AlphaFoldDB" id="A0A926EIN0"/>
<dbReference type="CDD" id="cd03216">
    <property type="entry name" value="ABC_Carb_Monos_I"/>
    <property type="match status" value="1"/>
</dbReference>
<dbReference type="FunFam" id="3.40.50.300:FF:000127">
    <property type="entry name" value="Ribose import ATP-binding protein RbsA"/>
    <property type="match status" value="1"/>
</dbReference>
<evidence type="ECO:0000256" key="11">
    <source>
        <dbReference type="RuleBase" id="RU367029"/>
    </source>
</evidence>
<comment type="subcellular location">
    <subcellularLocation>
        <location evidence="2">Cell inner membrane</location>
    </subcellularLocation>
    <subcellularLocation>
        <location evidence="1 11">Cell membrane</location>
        <topology evidence="1 11">Peripheral membrane protein</topology>
    </subcellularLocation>
</comment>
<dbReference type="GO" id="GO:0005524">
    <property type="term" value="F:ATP binding"/>
    <property type="evidence" value="ECO:0007669"/>
    <property type="project" value="UniProtKB-UniRule"/>
</dbReference>
<comment type="similarity">
    <text evidence="11">Belongs to the ABC transporter superfamily.</text>
</comment>
<keyword evidence="10 11" id="KW-0472">Membrane</keyword>
<dbReference type="PROSITE" id="PS50893">
    <property type="entry name" value="ABC_TRANSPORTER_2"/>
    <property type="match status" value="2"/>
</dbReference>
<evidence type="ECO:0000256" key="2">
    <source>
        <dbReference type="ARBA" id="ARBA00004533"/>
    </source>
</evidence>
<evidence type="ECO:0000256" key="8">
    <source>
        <dbReference type="ARBA" id="ARBA00022840"/>
    </source>
</evidence>
<evidence type="ECO:0000256" key="3">
    <source>
        <dbReference type="ARBA" id="ARBA00022448"/>
    </source>
</evidence>
<dbReference type="InterPro" id="IPR050107">
    <property type="entry name" value="ABC_carbohydrate_import_ATPase"/>
</dbReference>
<evidence type="ECO:0000256" key="1">
    <source>
        <dbReference type="ARBA" id="ARBA00004202"/>
    </source>
</evidence>
<evidence type="ECO:0000259" key="12">
    <source>
        <dbReference type="PROSITE" id="PS50893"/>
    </source>
</evidence>
<dbReference type="InterPro" id="IPR003439">
    <property type="entry name" value="ABC_transporter-like_ATP-bd"/>
</dbReference>
<comment type="function">
    <text evidence="11">Part of an ABC transporter complex involved in carbohydrate import. Could be involved in ribose, galactose and/or methyl galactoside import. Responsible for energy coupling to the transport system.</text>
</comment>
<evidence type="ECO:0000256" key="7">
    <source>
        <dbReference type="ARBA" id="ARBA00022741"/>
    </source>
</evidence>
<dbReference type="PANTHER" id="PTHR43790:SF7">
    <property type="entry name" value="GALACTOSE_METHYL GALACTOSIDE IMPORT ATP-BINDING PROTEIN MGLA"/>
    <property type="match status" value="1"/>
</dbReference>
<dbReference type="Gene3D" id="3.40.50.300">
    <property type="entry name" value="P-loop containing nucleotide triphosphate hydrolases"/>
    <property type="match status" value="2"/>
</dbReference>
<keyword evidence="7 11" id="KW-0547">Nucleotide-binding</keyword>
<keyword evidence="14" id="KW-1185">Reference proteome</keyword>
<keyword evidence="9 11" id="KW-1278">Translocase</keyword>
<dbReference type="GO" id="GO:0015749">
    <property type="term" value="P:monosaccharide transmembrane transport"/>
    <property type="evidence" value="ECO:0007669"/>
    <property type="project" value="UniProtKB-ARBA"/>
</dbReference>
<name>A0A926EIN0_9FIRM</name>
<dbReference type="FunFam" id="3.40.50.300:FF:000126">
    <property type="entry name" value="Galactose/methyl galactoside import ATP-binding protein MglA"/>
    <property type="match status" value="1"/>
</dbReference>
<keyword evidence="6" id="KW-0677">Repeat</keyword>